<dbReference type="Proteomes" id="UP000307749">
    <property type="component" value="Unassembled WGS sequence"/>
</dbReference>
<sequence>MRLIAAPYSLEGSALYCGRFVGMLDNKPAIKPEKLGDISKQLAILREVAVAGAAEAHFAQSHYPRDSSTPLQPYTGDGPLCDVLMLEAGRGADQPDFEHITEWFVWLCLRYHHQTLTSASYSNYLDGEESSGNRLNREDAGGPIAAAGCQIRKLADPDQQGARGALLSLGLELTDVHGRRLARLAHQVHRITTIGASDVKDLAWRAKLSEGEAREQLESMRYRVHGAIRHVLRLAWRLTEERDGVSRERVRDAQRDYSRPRVRRYGEWREEVRVDDPDDVKSAVTIDVYGPESSPTQSPRAPRGAWVDEGEDPDGSDGDPLYQIYIGRTGDDPVASYYAAKGWRYAAEYENALLPWSRNRLGRDALLALIRALPLSDTDKPEERAAKLIVLISLMTGRTLDDARRVRILRSVGRAHPGDAEIIVSVADRTLSVRAAAPALSRAQKRRKRTITHARGDFLTVELPVVAIELLGDATWLGSKQLDLPAYGATAKAWLARLPAQFGIKPGLVREALVFLVLEQTRGDLGLVKLITDRQALNFANIIHYAAYPVDQASAVWASALTQLLGTPVQPAGSTTPWDTGPLYVGTPDAIDKNALRAELGRLRERLRGFLLEPDAEGGAERAIRAHNLLTLYTLLWLNMATAGRARVAPAPVAIIDGVAVVADKHRDDGSAERLVPLTEGVLAQLRAYFGYVWHLAFRIPKFQPIADEFRAGVLRFQFLKVSGEVADYRPKWLYQVEQLIPMPGNWARKLVRQEMAVIGGRYLDAGMGHWVAGRHPYRVTSNFAFRRFRQAWLAGQEQLQRELGFEVIAHPQAIGTWVDWPVVAALKPKGLADSSQRAKRLPPDEPSFDFDAECRLADEALYEAIRAAEIKDPKVVTALVRAVAQRYVGDDAKVCEVARACCAAARTAWKVPIFADRPRIQLQRDWLVDEVALHHLAYFTSRVLPALYTELEHLPAAADPDGADACELGRFVMLCIWRQGLVTWPVLDAFLQSYGSVGILATGPLRYVPSRVRCRRNGALMDRIHYLEPYSQIYFVAEFARLKAALTPLLALNPQKRRARIQAALSHYLRALAGVNVGNLLTITGAAAQQYHLMRGSPVLAAYASAEFETHDLADDEIRHLAGYEARTAHRSLPELALSLERTSLEQVSLPSSEVASSQDLVHRIAYRQSPRVEAMCRTIDDIEVRLPLQQLLKKFAVWYLQHQAKIQGGKVKPAEKRRFQQVIEVVGYALVGFGVAGDSELTIDEAFLVNLEEQFQDLHPGIDTSLPFETFRRFLRQRAARSVAQKAGFTVGEIEPPAPRGVLAKIVTTASIRAVARSIDRVDESGIGNPDTRAVARRHLETIALFGLRRSEAEKIREIDVQGDLIRVQPYGTHTLKTAWSDRVLPKALTDFADMKWIQAVRAGSERQLLAHGIPRTVQGDNFFDAVNKLVQRKASDPAVHLHTVRHTVASRLLLSALSDAVDYHRIEVQFPWMADFLVPDAPMDVLFGGEGQSGHGLQAIAALLGHSHPLTTLRHYIHTVGIAFYAHLCGQPVPDLMRAFERRLGSPRTMQRRSQAWREETTNMDAATAAAFLHQHLRAEAETLCPDAVHVEEQMREDAPAGPLAGPHSPEPPAYDRSAIRYERLAQIEAVLRGTAPNETGLDMRSIENALARIYEIPTGKRGSSAKRHPCDRVDGRRIPHRLAAKSPTQSAAALCHWIEHLRTRDPDLLEWLLDRWLHASEKEFGRIRLDDHDRARWQQLPASADVTPVMEQKVFKREQGSRRADRVQSWGRIRCGNPTDGFIRRDVLAVRWVMTWTCALLP</sequence>
<dbReference type="SUPFAM" id="SSF56349">
    <property type="entry name" value="DNA breaking-rejoining enzymes"/>
    <property type="match status" value="1"/>
</dbReference>
<feature type="region of interest" description="Disordered" evidence="2">
    <location>
        <begin position="287"/>
        <end position="319"/>
    </location>
</feature>
<feature type="compositionally biased region" description="Acidic residues" evidence="2">
    <location>
        <begin position="308"/>
        <end position="317"/>
    </location>
</feature>
<dbReference type="OrthoDB" id="6661789at2"/>
<feature type="region of interest" description="Disordered" evidence="2">
    <location>
        <begin position="1598"/>
        <end position="1618"/>
    </location>
</feature>
<name>A0A4S3KEZ3_9GAMM</name>
<evidence type="ECO:0000256" key="2">
    <source>
        <dbReference type="SAM" id="MobiDB-lite"/>
    </source>
</evidence>
<protein>
    <recommendedName>
        <fullName evidence="5">Tyr recombinase domain-containing protein</fullName>
    </recommendedName>
</protein>
<dbReference type="STRING" id="993689.GCA_002077135_02545"/>
<reference evidence="3 4" key="1">
    <citation type="submission" date="2017-02" db="EMBL/GenBank/DDBJ databases">
        <title>Whole genome sequencing of Metallibacterium scheffleri DSM 24874 (T).</title>
        <authorList>
            <person name="Kumar S."/>
            <person name="Patil P."/>
            <person name="Patil P.B."/>
        </authorList>
    </citation>
    <scope>NUCLEOTIDE SEQUENCE [LARGE SCALE GENOMIC DNA]</scope>
    <source>
        <strain evidence="3 4">DSM 24874</strain>
    </source>
</reference>
<dbReference type="InterPro" id="IPR013762">
    <property type="entry name" value="Integrase-like_cat_sf"/>
</dbReference>
<keyword evidence="1" id="KW-0233">DNA recombination</keyword>
<evidence type="ECO:0008006" key="5">
    <source>
        <dbReference type="Google" id="ProtNLM"/>
    </source>
</evidence>
<gene>
    <name evidence="3" type="ORF">B1806_15305</name>
</gene>
<accession>A0A4S3KEZ3</accession>
<dbReference type="InterPro" id="IPR011010">
    <property type="entry name" value="DNA_brk_join_enz"/>
</dbReference>
<dbReference type="GO" id="GO:0015074">
    <property type="term" value="P:DNA integration"/>
    <property type="evidence" value="ECO:0007669"/>
    <property type="project" value="InterPro"/>
</dbReference>
<dbReference type="GO" id="GO:0006310">
    <property type="term" value="P:DNA recombination"/>
    <property type="evidence" value="ECO:0007669"/>
    <property type="project" value="UniProtKB-KW"/>
</dbReference>
<organism evidence="3 4">
    <name type="scientific">Metallibacterium scheffleri</name>
    <dbReference type="NCBI Taxonomy" id="993689"/>
    <lineage>
        <taxon>Bacteria</taxon>
        <taxon>Pseudomonadati</taxon>
        <taxon>Pseudomonadota</taxon>
        <taxon>Gammaproteobacteria</taxon>
        <taxon>Lysobacterales</taxon>
        <taxon>Rhodanobacteraceae</taxon>
        <taxon>Metallibacterium</taxon>
    </lineage>
</organism>
<dbReference type="RefSeq" id="WP_081128242.1">
    <property type="nucleotide sequence ID" value="NZ_LDOS01000002.1"/>
</dbReference>
<dbReference type="EMBL" id="MWQO01000063">
    <property type="protein sequence ID" value="THD07145.1"/>
    <property type="molecule type" value="Genomic_DNA"/>
</dbReference>
<dbReference type="Gene3D" id="1.10.443.10">
    <property type="entry name" value="Intergrase catalytic core"/>
    <property type="match status" value="1"/>
</dbReference>
<evidence type="ECO:0000313" key="4">
    <source>
        <dbReference type="Proteomes" id="UP000307749"/>
    </source>
</evidence>
<evidence type="ECO:0000313" key="3">
    <source>
        <dbReference type="EMBL" id="THD07145.1"/>
    </source>
</evidence>
<evidence type="ECO:0000256" key="1">
    <source>
        <dbReference type="ARBA" id="ARBA00023172"/>
    </source>
</evidence>
<comment type="caution">
    <text evidence="3">The sequence shown here is derived from an EMBL/GenBank/DDBJ whole genome shotgun (WGS) entry which is preliminary data.</text>
</comment>
<proteinExistence type="predicted"/>
<keyword evidence="4" id="KW-1185">Reference proteome</keyword>
<dbReference type="GO" id="GO:0003677">
    <property type="term" value="F:DNA binding"/>
    <property type="evidence" value="ECO:0007669"/>
    <property type="project" value="InterPro"/>
</dbReference>